<evidence type="ECO:0000256" key="7">
    <source>
        <dbReference type="SAM" id="MobiDB-lite"/>
    </source>
</evidence>
<evidence type="ECO:0000256" key="5">
    <source>
        <dbReference type="ARBA" id="ARBA00023242"/>
    </source>
</evidence>
<dbReference type="RefSeq" id="XP_010247428.1">
    <property type="nucleotide sequence ID" value="XM_010249126.2"/>
</dbReference>
<dbReference type="InterPro" id="IPR003107">
    <property type="entry name" value="HAT"/>
</dbReference>
<name>A0A1U7Z2R0_NELNU</name>
<evidence type="ECO:0000313" key="9">
    <source>
        <dbReference type="RefSeq" id="XP_010247428.1"/>
    </source>
</evidence>
<dbReference type="SMART" id="SM00386">
    <property type="entry name" value="HAT"/>
    <property type="match status" value="6"/>
</dbReference>
<protein>
    <submittedName>
        <fullName evidence="9 10">Uncharacterized protein LOC104590454 isoform X1</fullName>
    </submittedName>
</protein>
<dbReference type="GO" id="GO:0005685">
    <property type="term" value="C:U1 snRNP"/>
    <property type="evidence" value="ECO:0000318"/>
    <property type="project" value="GO_Central"/>
</dbReference>
<dbReference type="FunFam" id="1.25.40.10:FF:000159">
    <property type="entry name" value="Tetratricopeptide repeat (TPR)-like superfamily protein"/>
    <property type="match status" value="1"/>
</dbReference>
<dbReference type="InterPro" id="IPR011990">
    <property type="entry name" value="TPR-like_helical_dom_sf"/>
</dbReference>
<comment type="subcellular location">
    <subcellularLocation>
        <location evidence="1">Nucleus</location>
    </subcellularLocation>
</comment>
<accession>A0A1U7Z2R0</accession>
<evidence type="ECO:0000313" key="10">
    <source>
        <dbReference type="RefSeq" id="XP_010247429.1"/>
    </source>
</evidence>
<evidence type="ECO:0000256" key="6">
    <source>
        <dbReference type="ARBA" id="ARBA00038019"/>
    </source>
</evidence>
<keyword evidence="5" id="KW-0539">Nucleus</keyword>
<dbReference type="KEGG" id="nnu:104590454"/>
<dbReference type="PANTHER" id="PTHR17204:SF26">
    <property type="entry name" value="PRE-MRNA-PROCESSING FACTOR 39-2"/>
    <property type="match status" value="1"/>
</dbReference>
<proteinExistence type="inferred from homology"/>
<dbReference type="Gene3D" id="1.25.40.10">
    <property type="entry name" value="Tetratricopeptide repeat domain"/>
    <property type="match status" value="2"/>
</dbReference>
<dbReference type="Pfam" id="PF23240">
    <property type="entry name" value="HAT_PRP39_N"/>
    <property type="match status" value="1"/>
</dbReference>
<sequence length="1072" mass="123596">MDTSDPSNDLDEPVGSDEAKNLEALITKCSGDFDSWTSLIAEIEKASPDDMGKISLVYDSFLSEYPLCYGYWKKYANHMARLNTIDKAVEVYERAVQSATYCVNLWVEYCSFGMLLFEDPVDVRRLFERGISFVGKDYWCYFLWDKYIAFEYSQKQWSSLAYVYIRTLRFPNKKLHSYYDSFKKLAAIWKDEIECQNKSAKKEQSEVVLNCETREAASYQEKEILGAIKDIFKPAIGLHNFKGLQKYLLAGEWFYQKARKLDAKIHCFESQIRRPYFHVKPLDANQLENWHHYLDFVEMQGDFDWTVKLYERCLIPCANYPEFWMRYVELMETKGGREMANFALVRATQVFLKRVPAIHLFCARFREQIGDVVGARSAFPRCDPELDSDFIESVAKEANMEKRLGNFGAASNVYEKALQMAKEKQNSHFLSILYVHFSRFKYMITGSIDATREVLIEGIHHLPYCRLLLEELINFEMMHGGPRQVNVLDAIVANAISPRSDVSKGLNTQDREDISSLYLEFLDLCGTIHDIMKAWNRHWRLFPHLMRPPFPCKHPAKGNHTQEMAKEVRRDTLIPLPSCASENDSSHDPFEHPRLNQKFSVYENPDIQSNNSATGQSQLEEANDVRQEQMQQVTLPAVEEESWQDAVKQNEDAYDLVHEAHNGPQSTEAVQKYSNKENKLCKASDQESKFDPKLPSLEGLSLNTDHEQDSAHTTSRGCEAPQETPRSNGSRLQDGGDDKDISVSNMPCTKADDPAGVHSQTENDSPHKAMDPGSPQAQTHSQSISHTDGPLHHNVINGGNLHQMSFTGQTPRDTNLGFHGYPQAQHPQQWQVSPNSSVQPAEIHSQMPMNQGYPCQPPSWQIPQVQHGPQVQNQHQVASAHVQTAGALVWPAHNVQQQGFACAPHSQVVTQHVSYPQGHVYPYPLQNSEQNGHMQINEAYATQMWQYYYYQQQQQQQHQQHVQQLQYQQQSQQQQQLQYHQQQQQQPQQALYHQHQQQPQPPHCHQQQQHPQNQQQQPPQHNNHHQQQQQITSLQMQTWNNYYQQVQGVAEHNIEESRPIAHPHPSQQPSNQ</sequence>
<feature type="compositionally biased region" description="Polar residues" evidence="7">
    <location>
        <begin position="800"/>
        <end position="813"/>
    </location>
</feature>
<feature type="compositionally biased region" description="Low complexity" evidence="7">
    <location>
        <begin position="979"/>
        <end position="1030"/>
    </location>
</feature>
<dbReference type="Proteomes" id="UP000189703">
    <property type="component" value="Unplaced"/>
</dbReference>
<organism evidence="8 9">
    <name type="scientific">Nelumbo nucifera</name>
    <name type="common">Sacred lotus</name>
    <dbReference type="NCBI Taxonomy" id="4432"/>
    <lineage>
        <taxon>Eukaryota</taxon>
        <taxon>Viridiplantae</taxon>
        <taxon>Streptophyta</taxon>
        <taxon>Embryophyta</taxon>
        <taxon>Tracheophyta</taxon>
        <taxon>Spermatophyta</taxon>
        <taxon>Magnoliopsida</taxon>
        <taxon>Proteales</taxon>
        <taxon>Nelumbonaceae</taxon>
        <taxon>Nelumbo</taxon>
    </lineage>
</organism>
<dbReference type="OMA" id="KQAPCKA"/>
<feature type="compositionally biased region" description="Polar residues" evidence="7">
    <location>
        <begin position="775"/>
        <end position="786"/>
    </location>
</feature>
<dbReference type="SUPFAM" id="SSF48452">
    <property type="entry name" value="TPR-like"/>
    <property type="match status" value="2"/>
</dbReference>
<feature type="region of interest" description="Disordered" evidence="7">
    <location>
        <begin position="605"/>
        <end position="631"/>
    </location>
</feature>
<dbReference type="FunFam" id="1.25.40.10:FF:000064">
    <property type="entry name" value="Putative pre-mrna-processing factor 39"/>
    <property type="match status" value="1"/>
</dbReference>
<feature type="region of interest" description="Disordered" evidence="7">
    <location>
        <begin position="979"/>
        <end position="1032"/>
    </location>
</feature>
<dbReference type="InterPro" id="IPR059164">
    <property type="entry name" value="HAT_PRP39_C"/>
</dbReference>
<keyword evidence="4" id="KW-0508">mRNA splicing</keyword>
<evidence type="ECO:0000256" key="3">
    <source>
        <dbReference type="ARBA" id="ARBA00022737"/>
    </source>
</evidence>
<feature type="region of interest" description="Disordered" evidence="7">
    <location>
        <begin position="679"/>
        <end position="841"/>
    </location>
</feature>
<dbReference type="PANTHER" id="PTHR17204">
    <property type="entry name" value="PRE-MRNA PROCESSING PROTEIN PRP39-RELATED"/>
    <property type="match status" value="1"/>
</dbReference>
<comment type="similarity">
    <text evidence="6">Belongs to the PRP39 family.</text>
</comment>
<keyword evidence="8" id="KW-1185">Reference proteome</keyword>
<feature type="compositionally biased region" description="Polar residues" evidence="7">
    <location>
        <begin position="606"/>
        <end position="620"/>
    </location>
</feature>
<evidence type="ECO:0000256" key="1">
    <source>
        <dbReference type="ARBA" id="ARBA00004123"/>
    </source>
</evidence>
<dbReference type="GO" id="GO:0000395">
    <property type="term" value="P:mRNA 5'-splice site recognition"/>
    <property type="evidence" value="ECO:0000318"/>
    <property type="project" value="GO_Central"/>
</dbReference>
<dbReference type="Pfam" id="PF23241">
    <property type="entry name" value="HAT_PRP39_C"/>
    <property type="match status" value="1"/>
</dbReference>
<dbReference type="eggNOG" id="KOG1258">
    <property type="taxonomic scope" value="Eukaryota"/>
</dbReference>
<keyword evidence="2" id="KW-0507">mRNA processing</keyword>
<keyword evidence="3" id="KW-0677">Repeat</keyword>
<dbReference type="OrthoDB" id="10265668at2759"/>
<evidence type="ECO:0000313" key="8">
    <source>
        <dbReference type="Proteomes" id="UP000189703"/>
    </source>
</evidence>
<evidence type="ECO:0000256" key="2">
    <source>
        <dbReference type="ARBA" id="ARBA00022664"/>
    </source>
</evidence>
<gene>
    <name evidence="9 10" type="primary">LOC104590454</name>
</gene>
<dbReference type="RefSeq" id="XP_010247429.1">
    <property type="nucleotide sequence ID" value="XM_010249127.2"/>
</dbReference>
<reference evidence="9 10" key="1">
    <citation type="submission" date="2025-04" db="UniProtKB">
        <authorList>
            <consortium name="RefSeq"/>
        </authorList>
    </citation>
    <scope>IDENTIFICATION</scope>
</reference>
<dbReference type="GO" id="GO:0071004">
    <property type="term" value="C:U2-type prespliceosome"/>
    <property type="evidence" value="ECO:0000318"/>
    <property type="project" value="GO_Central"/>
</dbReference>
<feature type="compositionally biased region" description="Polar residues" evidence="7">
    <location>
        <begin position="825"/>
        <end position="839"/>
    </location>
</feature>
<evidence type="ECO:0000256" key="4">
    <source>
        <dbReference type="ARBA" id="ARBA00023187"/>
    </source>
</evidence>
<dbReference type="GO" id="GO:0000243">
    <property type="term" value="C:commitment complex"/>
    <property type="evidence" value="ECO:0000318"/>
    <property type="project" value="GO_Central"/>
</dbReference>
<feature type="compositionally biased region" description="Basic and acidic residues" evidence="7">
    <location>
        <begin position="679"/>
        <end position="692"/>
    </location>
</feature>
<dbReference type="STRING" id="4432.A0A1U7Z2R0"/>
<dbReference type="AlphaFoldDB" id="A0A1U7Z2R0"/>
<dbReference type="GeneID" id="104590454"/>